<dbReference type="EMBL" id="BHYM01000028">
    <property type="protein sequence ID" value="GCE39567.1"/>
    <property type="molecule type" value="Genomic_DNA"/>
</dbReference>
<keyword evidence="1" id="KW-0472">Membrane</keyword>
<dbReference type="RefSeq" id="WP_124391983.1">
    <property type="nucleotide sequence ID" value="NZ_BHYM01000028.1"/>
</dbReference>
<dbReference type="OrthoDB" id="4478809at2"/>
<comment type="caution">
    <text evidence="2">The sequence shown here is derived from an EMBL/GenBank/DDBJ whole genome shotgun (WGS) entry which is preliminary data.</text>
</comment>
<reference evidence="2 3" key="1">
    <citation type="submission" date="2018-11" db="EMBL/GenBank/DDBJ databases">
        <title>Microbial catabolism of amino acid.</title>
        <authorList>
            <person name="Hibi M."/>
            <person name="Ogawa J."/>
        </authorList>
    </citation>
    <scope>NUCLEOTIDE SEQUENCE [LARGE SCALE GENOMIC DNA]</scope>
    <source>
        <strain evidence="2 3">C31-06</strain>
    </source>
</reference>
<keyword evidence="1" id="KW-0812">Transmembrane</keyword>
<proteinExistence type="predicted"/>
<keyword evidence="3" id="KW-1185">Reference proteome</keyword>
<accession>A0A402C7S5</accession>
<feature type="transmembrane region" description="Helical" evidence="1">
    <location>
        <begin position="60"/>
        <end position="79"/>
    </location>
</feature>
<gene>
    <name evidence="2" type="ORF">Rhow_003091</name>
</gene>
<evidence type="ECO:0000313" key="3">
    <source>
        <dbReference type="Proteomes" id="UP000287519"/>
    </source>
</evidence>
<evidence type="ECO:0000313" key="2">
    <source>
        <dbReference type="EMBL" id="GCE39567.1"/>
    </source>
</evidence>
<organism evidence="2 3">
    <name type="scientific">Rhodococcus wratislaviensis</name>
    <name type="common">Tsukamurella wratislaviensis</name>
    <dbReference type="NCBI Taxonomy" id="44752"/>
    <lineage>
        <taxon>Bacteria</taxon>
        <taxon>Bacillati</taxon>
        <taxon>Actinomycetota</taxon>
        <taxon>Actinomycetes</taxon>
        <taxon>Mycobacteriales</taxon>
        <taxon>Nocardiaceae</taxon>
        <taxon>Rhodococcus</taxon>
    </lineage>
</organism>
<dbReference type="Proteomes" id="UP000287519">
    <property type="component" value="Unassembled WGS sequence"/>
</dbReference>
<sequence length="116" mass="12942">MALPFYPLVFMNLLFAATTLCLARPSRLTAAATVVAAVVWVFGNGPLEGDVLWDFDSAHGLTVSDLLSIAAVAVAVWTFSTTGDRPSRRYRKLFRIRHRWGLSTIRPRVPIRDRRG</sequence>
<dbReference type="AlphaFoldDB" id="A0A402C7S5"/>
<name>A0A402C7S5_RHOWR</name>
<keyword evidence="1" id="KW-1133">Transmembrane helix</keyword>
<protein>
    <submittedName>
        <fullName evidence="2">Uncharacterized protein</fullName>
    </submittedName>
</protein>
<evidence type="ECO:0000256" key="1">
    <source>
        <dbReference type="SAM" id="Phobius"/>
    </source>
</evidence>